<evidence type="ECO:0008006" key="4">
    <source>
        <dbReference type="Google" id="ProtNLM"/>
    </source>
</evidence>
<feature type="region of interest" description="Disordered" evidence="1">
    <location>
        <begin position="129"/>
        <end position="164"/>
    </location>
</feature>
<reference evidence="2" key="1">
    <citation type="submission" date="2020-05" db="EMBL/GenBank/DDBJ databases">
        <title>Phylogenomic resolution of chytrid fungi.</title>
        <authorList>
            <person name="Stajich J.E."/>
            <person name="Amses K."/>
            <person name="Simmons R."/>
            <person name="Seto K."/>
            <person name="Myers J."/>
            <person name="Bonds A."/>
            <person name="Quandt C.A."/>
            <person name="Barry K."/>
            <person name="Liu P."/>
            <person name="Grigoriev I."/>
            <person name="Longcore J.E."/>
            <person name="James T.Y."/>
        </authorList>
    </citation>
    <scope>NUCLEOTIDE SEQUENCE</scope>
    <source>
        <strain evidence="2">JEL0476</strain>
    </source>
</reference>
<evidence type="ECO:0000313" key="3">
    <source>
        <dbReference type="Proteomes" id="UP001211065"/>
    </source>
</evidence>
<proteinExistence type="predicted"/>
<comment type="caution">
    <text evidence="2">The sequence shown here is derived from an EMBL/GenBank/DDBJ whole genome shotgun (WGS) entry which is preliminary data.</text>
</comment>
<dbReference type="SUPFAM" id="SSF56219">
    <property type="entry name" value="DNase I-like"/>
    <property type="match status" value="1"/>
</dbReference>
<gene>
    <name evidence="2" type="ORF">HK099_008629</name>
</gene>
<dbReference type="EMBL" id="JADGJW010000097">
    <property type="protein sequence ID" value="KAJ3224306.1"/>
    <property type="molecule type" value="Genomic_DNA"/>
</dbReference>
<protein>
    <recommendedName>
        <fullName evidence="4">Endonuclease/exonuclease/phosphatase domain-containing protein</fullName>
    </recommendedName>
</protein>
<dbReference type="InterPro" id="IPR036691">
    <property type="entry name" value="Endo/exonu/phosph_ase_sf"/>
</dbReference>
<organism evidence="2 3">
    <name type="scientific">Clydaea vesicula</name>
    <dbReference type="NCBI Taxonomy" id="447962"/>
    <lineage>
        <taxon>Eukaryota</taxon>
        <taxon>Fungi</taxon>
        <taxon>Fungi incertae sedis</taxon>
        <taxon>Chytridiomycota</taxon>
        <taxon>Chytridiomycota incertae sedis</taxon>
        <taxon>Chytridiomycetes</taxon>
        <taxon>Lobulomycetales</taxon>
        <taxon>Lobulomycetaceae</taxon>
        <taxon>Clydaea</taxon>
    </lineage>
</organism>
<feature type="region of interest" description="Disordered" evidence="1">
    <location>
        <begin position="308"/>
        <end position="329"/>
    </location>
</feature>
<evidence type="ECO:0000256" key="1">
    <source>
        <dbReference type="SAM" id="MobiDB-lite"/>
    </source>
</evidence>
<sequence>MDPVRYSEIEVEAKVNWTSAQLQRMNCAIVAFEEVYDLPTLNRAVVKAGYPKDVNLISTPMDGKSPCVAFLSIYKILSKRPMMKPRDRFDHKAKAKGHALSLLVRGAEAAALRCLLVDELIGLPQDEEVNAGSRTGRPTNKNLSTFAASSSKSRSRSRSVQRNYSSTYESPTVIVIGDLNDTGSSVSTEIIKGTKPWKTFSDDVKAETWKVLLHEAREVQLRSSDRDVSYSHIHNGKYEVLDHILVSNNLVRDNPDHIGYVQWIQYFTDHIYDETLVDREDEDHGPLSPEQVIDGKSTHIFSPKITIDNNLSKENNPYSNNEDDDDDDWEIYDHPFGPPSPSTGFNLHKNKPRKKKQNKIDDIKLLNRGNIKSDHATVCCLLKIWALNTKPPKVSRENTPPFN</sequence>
<dbReference type="Proteomes" id="UP001211065">
    <property type="component" value="Unassembled WGS sequence"/>
</dbReference>
<dbReference type="AlphaFoldDB" id="A0AAD5XXP9"/>
<accession>A0AAD5XXP9</accession>
<feature type="compositionally biased region" description="Polar residues" evidence="1">
    <location>
        <begin position="132"/>
        <end position="148"/>
    </location>
</feature>
<evidence type="ECO:0000313" key="2">
    <source>
        <dbReference type="EMBL" id="KAJ3224306.1"/>
    </source>
</evidence>
<feature type="compositionally biased region" description="Polar residues" evidence="1">
    <location>
        <begin position="308"/>
        <end position="320"/>
    </location>
</feature>
<keyword evidence="3" id="KW-1185">Reference proteome</keyword>
<name>A0AAD5XXP9_9FUNG</name>
<dbReference type="Gene3D" id="3.60.10.10">
    <property type="entry name" value="Endonuclease/exonuclease/phosphatase"/>
    <property type="match status" value="1"/>
</dbReference>